<evidence type="ECO:0000313" key="1">
    <source>
        <dbReference type="EMBL" id="AEN71907.1"/>
    </source>
</evidence>
<gene>
    <name evidence="1" type="ordered locus">Csac_3011</name>
</gene>
<keyword evidence="2" id="KW-1185">Reference proteome</keyword>
<accession>G2JCF7</accession>
<reference evidence="1 2" key="1">
    <citation type="journal article" date="2008" name="Appl. Environ. Microbiol.">
        <title>Hydrogenomics of the extremely thermophilic bacterium Caldicellulosiruptor saccharolyticus.</title>
        <authorList>
            <person name="van de Werken H.J."/>
            <person name="Verhaart M.R."/>
            <person name="VanFossen A.L."/>
            <person name="Willquist K."/>
            <person name="Lewis D.L."/>
            <person name="Nichols J.D."/>
            <person name="Goorissen H.P."/>
            <person name="Mongodin E.F."/>
            <person name="Nelson K.E."/>
            <person name="van Niel E.W."/>
            <person name="Stams A.J."/>
            <person name="Ward D.E."/>
            <person name="de Vos W.M."/>
            <person name="van der Oost J."/>
            <person name="Kelly R.M."/>
            <person name="Kengen S.W."/>
        </authorList>
    </citation>
    <scope>NUCLEOTIDE SEQUENCE [LARGE SCALE GENOMIC DNA]</scope>
    <source>
        <strain evidence="2">ATCC 43494 / DSM 8903 / Tp8T 6331</strain>
    </source>
</reference>
<dbReference type="PROSITE" id="PS51257">
    <property type="entry name" value="PROKAR_LIPOPROTEIN"/>
    <property type="match status" value="1"/>
</dbReference>
<dbReference type="HOGENOM" id="CLU_3363913_0_0_9"/>
<protein>
    <submittedName>
        <fullName evidence="1">Uncharacterized protein</fullName>
    </submittedName>
</protein>
<dbReference type="Proteomes" id="UP000000256">
    <property type="component" value="Chromosome"/>
</dbReference>
<dbReference type="AlphaFoldDB" id="G2JCF7"/>
<organism evidence="1 2">
    <name type="scientific">Caldicellulosiruptor saccharolyticus (strain ATCC 43494 / DSM 8903 / Tp8T 6331)</name>
    <dbReference type="NCBI Taxonomy" id="351627"/>
    <lineage>
        <taxon>Bacteria</taxon>
        <taxon>Bacillati</taxon>
        <taxon>Bacillota</taxon>
        <taxon>Bacillota incertae sedis</taxon>
        <taxon>Caldicellulosiruptorales</taxon>
        <taxon>Caldicellulosiruptoraceae</taxon>
        <taxon>Caldicellulosiruptor</taxon>
    </lineage>
</organism>
<dbReference type="EMBL" id="CP000679">
    <property type="protein sequence ID" value="AEN71907.1"/>
    <property type="molecule type" value="Genomic_DNA"/>
</dbReference>
<name>G2JCF7_CALS8</name>
<evidence type="ECO:0000313" key="2">
    <source>
        <dbReference type="Proteomes" id="UP000000256"/>
    </source>
</evidence>
<proteinExistence type="predicted"/>
<sequence>MLTVKSNKRKSGCIYIGATFIGCKTIGAYVGTIQKIRI</sequence>
<dbReference type="STRING" id="351627.Csac_3011"/>
<dbReference type="KEGG" id="csc:Csac_3011"/>